<evidence type="ECO:0000313" key="2">
    <source>
        <dbReference type="EMBL" id="KZM87064.1"/>
    </source>
</evidence>
<sequence length="102" mass="11932">MSFIAEHNIMSSGQRRSSRLAESPRVFNQVKKRQAYVDLGEKDHSPIQDEIRRIPRAEPKTNVHDIRLEMNLVRDKRAPISQDDDDFVTPLKRLIESERHLA</sequence>
<dbReference type="AlphaFoldDB" id="A0A164T4Z7"/>
<proteinExistence type="predicted"/>
<accession>A0A164T4Z7</accession>
<comment type="caution">
    <text evidence="2">The sequence shown here is derived from an EMBL/GenBank/DDBJ whole genome shotgun (WGS) entry which is preliminary data.</text>
</comment>
<name>A0A164T4Z7_DAUCS</name>
<dbReference type="Gramene" id="KZM87064">
    <property type="protein sequence ID" value="KZM87064"/>
    <property type="gene ID" value="DCAR_024198"/>
</dbReference>
<protein>
    <submittedName>
        <fullName evidence="2">Uncharacterized protein</fullName>
    </submittedName>
</protein>
<reference evidence="2" key="1">
    <citation type="journal article" date="2016" name="Nat. Genet.">
        <title>A high-quality carrot genome assembly provides new insights into carotenoid accumulation and asterid genome evolution.</title>
        <authorList>
            <person name="Iorizzo M."/>
            <person name="Ellison S."/>
            <person name="Senalik D."/>
            <person name="Zeng P."/>
            <person name="Satapoomin P."/>
            <person name="Huang J."/>
            <person name="Bowman M."/>
            <person name="Iovene M."/>
            <person name="Sanseverino W."/>
            <person name="Cavagnaro P."/>
            <person name="Yildiz M."/>
            <person name="Macko-Podgorni A."/>
            <person name="Moranska E."/>
            <person name="Grzebelus E."/>
            <person name="Grzebelus D."/>
            <person name="Ashrafi H."/>
            <person name="Zheng Z."/>
            <person name="Cheng S."/>
            <person name="Spooner D."/>
            <person name="Van Deynze A."/>
            <person name="Simon P."/>
        </authorList>
    </citation>
    <scope>NUCLEOTIDE SEQUENCE [LARGE SCALE GENOMIC DNA]</scope>
    <source>
        <tissue evidence="2">Leaf</tissue>
    </source>
</reference>
<organism evidence="2">
    <name type="scientific">Daucus carota subsp. sativus</name>
    <name type="common">Carrot</name>
    <dbReference type="NCBI Taxonomy" id="79200"/>
    <lineage>
        <taxon>Eukaryota</taxon>
        <taxon>Viridiplantae</taxon>
        <taxon>Streptophyta</taxon>
        <taxon>Embryophyta</taxon>
        <taxon>Tracheophyta</taxon>
        <taxon>Spermatophyta</taxon>
        <taxon>Magnoliopsida</taxon>
        <taxon>eudicotyledons</taxon>
        <taxon>Gunneridae</taxon>
        <taxon>Pentapetalae</taxon>
        <taxon>asterids</taxon>
        <taxon>campanulids</taxon>
        <taxon>Apiales</taxon>
        <taxon>Apiaceae</taxon>
        <taxon>Apioideae</taxon>
        <taxon>Scandiceae</taxon>
        <taxon>Daucinae</taxon>
        <taxon>Daucus</taxon>
        <taxon>Daucus sect. Daucus</taxon>
    </lineage>
</organism>
<evidence type="ECO:0000256" key="1">
    <source>
        <dbReference type="SAM" id="MobiDB-lite"/>
    </source>
</evidence>
<dbReference type="EMBL" id="LNRQ01000007">
    <property type="protein sequence ID" value="KZM87064.1"/>
    <property type="molecule type" value="Genomic_DNA"/>
</dbReference>
<feature type="region of interest" description="Disordered" evidence="1">
    <location>
        <begin position="1"/>
        <end position="23"/>
    </location>
</feature>
<gene>
    <name evidence="2" type="ORF">DCAR_024198</name>
</gene>